<dbReference type="InterPro" id="IPR025110">
    <property type="entry name" value="AMP-bd_C"/>
</dbReference>
<dbReference type="RefSeq" id="WP_339585793.1">
    <property type="nucleotide sequence ID" value="NZ_JBBHJZ010000001.1"/>
</dbReference>
<dbReference type="PROSITE" id="PS00455">
    <property type="entry name" value="AMP_BINDING"/>
    <property type="match status" value="1"/>
</dbReference>
<protein>
    <submittedName>
        <fullName evidence="5">AMP-binding protein</fullName>
    </submittedName>
</protein>
<dbReference type="InterPro" id="IPR020845">
    <property type="entry name" value="AMP-binding_CS"/>
</dbReference>
<evidence type="ECO:0000256" key="1">
    <source>
        <dbReference type="ARBA" id="ARBA00006432"/>
    </source>
</evidence>
<evidence type="ECO:0000313" key="5">
    <source>
        <dbReference type="EMBL" id="MEJ5975864.1"/>
    </source>
</evidence>
<dbReference type="InterPro" id="IPR045851">
    <property type="entry name" value="AMP-bd_C_sf"/>
</dbReference>
<evidence type="ECO:0000256" key="2">
    <source>
        <dbReference type="ARBA" id="ARBA00022598"/>
    </source>
</evidence>
<keyword evidence="6" id="KW-1185">Reference proteome</keyword>
<evidence type="ECO:0000259" key="3">
    <source>
        <dbReference type="Pfam" id="PF00501"/>
    </source>
</evidence>
<keyword evidence="2" id="KW-0436">Ligase</keyword>
<dbReference type="Pfam" id="PF13193">
    <property type="entry name" value="AMP-binding_C"/>
    <property type="match status" value="1"/>
</dbReference>
<dbReference type="Pfam" id="PF00501">
    <property type="entry name" value="AMP-binding"/>
    <property type="match status" value="1"/>
</dbReference>
<evidence type="ECO:0000313" key="6">
    <source>
        <dbReference type="Proteomes" id="UP001361239"/>
    </source>
</evidence>
<feature type="domain" description="AMP-binding enzyme C-terminal" evidence="4">
    <location>
        <begin position="456"/>
        <end position="532"/>
    </location>
</feature>
<dbReference type="SUPFAM" id="SSF56801">
    <property type="entry name" value="Acetyl-CoA synthetase-like"/>
    <property type="match status" value="1"/>
</dbReference>
<gene>
    <name evidence="5" type="ORF">WG901_04410</name>
</gene>
<dbReference type="Gene3D" id="3.30.300.30">
    <property type="match status" value="1"/>
</dbReference>
<proteinExistence type="inferred from homology"/>
<dbReference type="Proteomes" id="UP001361239">
    <property type="component" value="Unassembled WGS sequence"/>
</dbReference>
<reference evidence="5 6" key="1">
    <citation type="submission" date="2024-03" db="EMBL/GenBank/DDBJ databases">
        <authorList>
            <person name="Jo J.-H."/>
        </authorList>
    </citation>
    <scope>NUCLEOTIDE SEQUENCE [LARGE SCALE GENOMIC DNA]</scope>
    <source>
        <strain evidence="5 6">PS1R-30</strain>
    </source>
</reference>
<dbReference type="InterPro" id="IPR042099">
    <property type="entry name" value="ANL_N_sf"/>
</dbReference>
<sequence>MTWTLRTDASGIQMRWSEAAAQAWREAGHWRDETLADVARAAVAEDPEHVLLIEGERRVTRAEAWDQALRLAGFFRDRGLEPGDVVSFQLPNWAETAAIALAARICGLIINPIPPIYRESELAYILADCGAKLIFVPGTFRKYDHRAAVEALRASLPALRDVVVVREDGALTWEQALAADPLDPAALPAVDPASVLIVMYTSGTTGRPKGVLHTHYSYGHRARAMGEAWGIGPADVVFMPSPVTHITGALWAFDMPWLFGNASVLIDVWAAEDGIDCIARNGCTVTGGATPFLQQMLDVAQDKPQALASLRLFFCGGTTVSPELIRRASSAFPDCLFFRCYGSTEMLTATLGIRDRAQARLGAETDGEIVEPVEMRIVDAVTDAPLPDGEEGEILARGPGLFVGYLHPSDNEGAFLDDGFFRMGDLGRIVEERYIVITGRKKDIIIRSGENISPKEVEDLLSEHPAVAEVAIVAMPSATTGEKGCAFIIARAGQVIDLAEIKRFLDGAGLARQKFPEHVVLVDELPRVPSGKVKKDVLRARAKEIEAAAQ</sequence>
<evidence type="ECO:0000259" key="4">
    <source>
        <dbReference type="Pfam" id="PF13193"/>
    </source>
</evidence>
<comment type="similarity">
    <text evidence="1">Belongs to the ATP-dependent AMP-binding enzyme family.</text>
</comment>
<organism evidence="5 6">
    <name type="scientific">Novosphingobium anseongense</name>
    <dbReference type="NCBI Taxonomy" id="3133436"/>
    <lineage>
        <taxon>Bacteria</taxon>
        <taxon>Pseudomonadati</taxon>
        <taxon>Pseudomonadota</taxon>
        <taxon>Alphaproteobacteria</taxon>
        <taxon>Sphingomonadales</taxon>
        <taxon>Sphingomonadaceae</taxon>
        <taxon>Novosphingobium</taxon>
    </lineage>
</organism>
<accession>A0ABU8RSC0</accession>
<name>A0ABU8RSC0_9SPHN</name>
<dbReference type="PANTHER" id="PTHR43201">
    <property type="entry name" value="ACYL-COA SYNTHETASE"/>
    <property type="match status" value="1"/>
</dbReference>
<dbReference type="InterPro" id="IPR000873">
    <property type="entry name" value="AMP-dep_synth/lig_dom"/>
</dbReference>
<dbReference type="EMBL" id="JBBHJZ010000001">
    <property type="protein sequence ID" value="MEJ5975864.1"/>
    <property type="molecule type" value="Genomic_DNA"/>
</dbReference>
<dbReference type="PANTHER" id="PTHR43201:SF5">
    <property type="entry name" value="MEDIUM-CHAIN ACYL-COA LIGASE ACSF2, MITOCHONDRIAL"/>
    <property type="match status" value="1"/>
</dbReference>
<feature type="domain" description="AMP-dependent synthetase/ligase" evidence="3">
    <location>
        <begin position="41"/>
        <end position="406"/>
    </location>
</feature>
<dbReference type="Gene3D" id="3.40.50.12780">
    <property type="entry name" value="N-terminal domain of ligase-like"/>
    <property type="match status" value="1"/>
</dbReference>
<comment type="caution">
    <text evidence="5">The sequence shown here is derived from an EMBL/GenBank/DDBJ whole genome shotgun (WGS) entry which is preliminary data.</text>
</comment>